<dbReference type="EMBL" id="JAGSYN010000056">
    <property type="protein sequence ID" value="KAG7664974.1"/>
    <property type="molecule type" value="Genomic_DNA"/>
</dbReference>
<evidence type="ECO:0000256" key="1">
    <source>
        <dbReference type="ARBA" id="ARBA00010531"/>
    </source>
</evidence>
<comment type="similarity">
    <text evidence="1">Belongs to the universal ribosomal protein uL1 family.</text>
</comment>
<dbReference type="InterPro" id="IPR028364">
    <property type="entry name" value="Ribosomal_uL1/biogenesis"/>
</dbReference>
<name>A0A8J5QNU1_9ASCO</name>
<evidence type="ECO:0000313" key="4">
    <source>
        <dbReference type="EMBL" id="KAG7664974.1"/>
    </source>
</evidence>
<dbReference type="PANTHER" id="PTHR36427:SF3">
    <property type="entry name" value="LARGE RIBOSOMAL SUBUNIT PROTEIN UL1M"/>
    <property type="match status" value="1"/>
</dbReference>
<dbReference type="CDD" id="cd00403">
    <property type="entry name" value="Ribosomal_L1"/>
    <property type="match status" value="1"/>
</dbReference>
<sequence length="262" mass="28804">MFKSGVASIVSKNALGVRSFSSSCVVLAKPSTREKIKIREKLRMKELAKDPSNHPLYMDIPTAMRYIRAAEVGNKAKVIVYLEVAQEAGAVPLSGNINFPHPVTTFNPIVFTSDSDKVEEFKKHNIVHVGGRELLEKVAKKEIDIDQFTHGFATPEIDVKSVARILGPKGIMPNAKKGTVTDKIEDMLKLGSMAPFRQKHQNLSFSIGTTNFSDKQILENLKAASDVVYSKFSSKDLKKTVVGKCALSSFQGPGIVIPFKQI</sequence>
<dbReference type="Pfam" id="PF00687">
    <property type="entry name" value="Ribosomal_L1"/>
    <property type="match status" value="1"/>
</dbReference>
<evidence type="ECO:0008006" key="6">
    <source>
        <dbReference type="Google" id="ProtNLM"/>
    </source>
</evidence>
<evidence type="ECO:0000256" key="3">
    <source>
        <dbReference type="ARBA" id="ARBA00023274"/>
    </source>
</evidence>
<dbReference type="AlphaFoldDB" id="A0A8J5QNU1"/>
<dbReference type="RefSeq" id="XP_049265206.1">
    <property type="nucleotide sequence ID" value="XM_049405162.1"/>
</dbReference>
<dbReference type="GO" id="GO:0003735">
    <property type="term" value="F:structural constituent of ribosome"/>
    <property type="evidence" value="ECO:0007669"/>
    <property type="project" value="TreeGrafter"/>
</dbReference>
<accession>A0A8J5QNU1</accession>
<comment type="caution">
    <text evidence="4">The sequence shown here is derived from an EMBL/GenBank/DDBJ whole genome shotgun (WGS) entry which is preliminary data.</text>
</comment>
<dbReference type="OrthoDB" id="1747252at2759"/>
<dbReference type="Proteomes" id="UP000694255">
    <property type="component" value="Unassembled WGS sequence"/>
</dbReference>
<evidence type="ECO:0000313" key="5">
    <source>
        <dbReference type="Proteomes" id="UP000694255"/>
    </source>
</evidence>
<protein>
    <recommendedName>
        <fullName evidence="6">Ribosomal protein</fullName>
    </recommendedName>
</protein>
<dbReference type="InterPro" id="IPR002143">
    <property type="entry name" value="Ribosomal_uL1"/>
</dbReference>
<proteinExistence type="inferred from homology"/>
<gene>
    <name evidence="4" type="ORF">J8A68_001502</name>
</gene>
<dbReference type="GeneID" id="73468303"/>
<keyword evidence="3" id="KW-0687">Ribonucleoprotein</keyword>
<organism evidence="4 5">
    <name type="scientific">[Candida] subhashii</name>
    <dbReference type="NCBI Taxonomy" id="561895"/>
    <lineage>
        <taxon>Eukaryota</taxon>
        <taxon>Fungi</taxon>
        <taxon>Dikarya</taxon>
        <taxon>Ascomycota</taxon>
        <taxon>Saccharomycotina</taxon>
        <taxon>Pichiomycetes</taxon>
        <taxon>Debaryomycetaceae</taxon>
        <taxon>Spathaspora</taxon>
    </lineage>
</organism>
<keyword evidence="2" id="KW-0689">Ribosomal protein</keyword>
<evidence type="ECO:0000256" key="2">
    <source>
        <dbReference type="ARBA" id="ARBA00022980"/>
    </source>
</evidence>
<dbReference type="PIRSF" id="PIRSF002155">
    <property type="entry name" value="Ribosomal_L1"/>
    <property type="match status" value="1"/>
</dbReference>
<dbReference type="PANTHER" id="PTHR36427">
    <property type="entry name" value="54S RIBOSOMAL PROTEIN L1, MITOCHONDRIAL"/>
    <property type="match status" value="1"/>
</dbReference>
<keyword evidence="5" id="KW-1185">Reference proteome</keyword>
<reference evidence="4 5" key="1">
    <citation type="journal article" date="2021" name="DNA Res.">
        <title>Genome analysis of Candida subhashii reveals its hybrid nature and dual mitochondrial genome conformations.</title>
        <authorList>
            <person name="Mixao V."/>
            <person name="Hegedusova E."/>
            <person name="Saus E."/>
            <person name="Pryszcz L.P."/>
            <person name="Cillingova A."/>
            <person name="Nosek J."/>
            <person name="Gabaldon T."/>
        </authorList>
    </citation>
    <scope>NUCLEOTIDE SEQUENCE [LARGE SCALE GENOMIC DNA]</scope>
    <source>
        <strain evidence="4 5">CBS 10753</strain>
    </source>
</reference>
<dbReference type="GO" id="GO:0005762">
    <property type="term" value="C:mitochondrial large ribosomal subunit"/>
    <property type="evidence" value="ECO:0007669"/>
    <property type="project" value="TreeGrafter"/>
</dbReference>